<dbReference type="EMBL" id="JARBJD010000059">
    <property type="protein sequence ID" value="KAK2956101.1"/>
    <property type="molecule type" value="Genomic_DNA"/>
</dbReference>
<protein>
    <submittedName>
        <fullName evidence="1">Uncharacterized protein</fullName>
    </submittedName>
</protein>
<reference evidence="1 2" key="1">
    <citation type="journal article" date="2022" name="bioRxiv">
        <title>Genomics of Preaxostyla Flagellates Illuminates Evolutionary Transitions and the Path Towards Mitochondrial Loss.</title>
        <authorList>
            <person name="Novak L.V.F."/>
            <person name="Treitli S.C."/>
            <person name="Pyrih J."/>
            <person name="Halakuc P."/>
            <person name="Pipaliya S.V."/>
            <person name="Vacek V."/>
            <person name="Brzon O."/>
            <person name="Soukal P."/>
            <person name="Eme L."/>
            <person name="Dacks J.B."/>
            <person name="Karnkowska A."/>
            <person name="Elias M."/>
            <person name="Hampl V."/>
        </authorList>
    </citation>
    <scope>NUCLEOTIDE SEQUENCE [LARGE SCALE GENOMIC DNA]</scope>
    <source>
        <strain evidence="1">NAU3</strain>
        <tissue evidence="1">Gut</tissue>
    </source>
</reference>
<proteinExistence type="predicted"/>
<gene>
    <name evidence="1" type="ORF">BLNAU_8881</name>
</gene>
<dbReference type="Proteomes" id="UP001281761">
    <property type="component" value="Unassembled WGS sequence"/>
</dbReference>
<sequence>MEPNKTPRFHAEIVPALTHLETISVGNMSHIELSNKNEFIRLRSDLTPSFHFGSSHTNQAVLAASVQRGTYQLSKEEDKPIISSALYLQDGETHFERLNSASEKI</sequence>
<evidence type="ECO:0000313" key="1">
    <source>
        <dbReference type="EMBL" id="KAK2956101.1"/>
    </source>
</evidence>
<organism evidence="1 2">
    <name type="scientific">Blattamonas nauphoetae</name>
    <dbReference type="NCBI Taxonomy" id="2049346"/>
    <lineage>
        <taxon>Eukaryota</taxon>
        <taxon>Metamonada</taxon>
        <taxon>Preaxostyla</taxon>
        <taxon>Oxymonadida</taxon>
        <taxon>Blattamonas</taxon>
    </lineage>
</organism>
<keyword evidence="2" id="KW-1185">Reference proteome</keyword>
<name>A0ABQ9XX83_9EUKA</name>
<evidence type="ECO:0000313" key="2">
    <source>
        <dbReference type="Proteomes" id="UP001281761"/>
    </source>
</evidence>
<accession>A0ABQ9XX83</accession>
<comment type="caution">
    <text evidence="1">The sequence shown here is derived from an EMBL/GenBank/DDBJ whole genome shotgun (WGS) entry which is preliminary data.</text>
</comment>